<dbReference type="PRINTS" id="PR00410">
    <property type="entry name" value="PHEHYDRXLASE"/>
</dbReference>
<dbReference type="CDD" id="cd06189">
    <property type="entry name" value="flavin_oxioreductase"/>
    <property type="match status" value="1"/>
</dbReference>
<dbReference type="InterPro" id="IPR050415">
    <property type="entry name" value="MRET"/>
</dbReference>
<dbReference type="Pfam" id="PF00175">
    <property type="entry name" value="NAD_binding_1"/>
    <property type="match status" value="1"/>
</dbReference>
<dbReference type="Pfam" id="PF00970">
    <property type="entry name" value="FAD_binding_6"/>
    <property type="match status" value="1"/>
</dbReference>
<dbReference type="Gene3D" id="3.10.20.30">
    <property type="match status" value="1"/>
</dbReference>
<dbReference type="InterPro" id="IPR039261">
    <property type="entry name" value="FNR_nucleotide-bd"/>
</dbReference>
<name>A0ABV7VLC0_9PROT</name>
<comment type="caution">
    <text evidence="4">The sequence shown here is derived from an EMBL/GenBank/DDBJ whole genome shotgun (WGS) entry which is preliminary data.</text>
</comment>
<dbReference type="InterPro" id="IPR008333">
    <property type="entry name" value="Cbr1-like_FAD-bd_dom"/>
</dbReference>
<dbReference type="PROSITE" id="PS51085">
    <property type="entry name" value="2FE2S_FER_2"/>
    <property type="match status" value="1"/>
</dbReference>
<feature type="domain" description="2Fe-2S ferredoxin-type" evidence="2">
    <location>
        <begin position="3"/>
        <end position="89"/>
    </location>
</feature>
<dbReference type="InterPro" id="IPR036010">
    <property type="entry name" value="2Fe-2S_ferredoxin-like_sf"/>
</dbReference>
<feature type="domain" description="FAD-binding FR-type" evidence="3">
    <location>
        <begin position="96"/>
        <end position="196"/>
    </location>
</feature>
<dbReference type="PRINTS" id="PR00371">
    <property type="entry name" value="FPNCR"/>
</dbReference>
<dbReference type="Pfam" id="PF00111">
    <property type="entry name" value="Fer2"/>
    <property type="match status" value="1"/>
</dbReference>
<proteinExistence type="predicted"/>
<dbReference type="InterPro" id="IPR017927">
    <property type="entry name" value="FAD-bd_FR_type"/>
</dbReference>
<dbReference type="Proteomes" id="UP001595711">
    <property type="component" value="Unassembled WGS sequence"/>
</dbReference>
<dbReference type="InterPro" id="IPR001433">
    <property type="entry name" value="OxRdtase_FAD/NAD-bd"/>
</dbReference>
<dbReference type="Gene3D" id="2.40.30.10">
    <property type="entry name" value="Translation factors"/>
    <property type="match status" value="1"/>
</dbReference>
<protein>
    <submittedName>
        <fullName evidence="4">2Fe-2S iron-sulfur cluster-binding protein</fullName>
    </submittedName>
</protein>
<dbReference type="InterPro" id="IPR012675">
    <property type="entry name" value="Beta-grasp_dom_sf"/>
</dbReference>
<dbReference type="SUPFAM" id="SSF54292">
    <property type="entry name" value="2Fe-2S ferredoxin-like"/>
    <property type="match status" value="1"/>
</dbReference>
<dbReference type="PROSITE" id="PS51384">
    <property type="entry name" value="FAD_FR"/>
    <property type="match status" value="1"/>
</dbReference>
<dbReference type="SUPFAM" id="SSF63380">
    <property type="entry name" value="Riboflavin synthase domain-like"/>
    <property type="match status" value="1"/>
</dbReference>
<sequence>MTYQIRISDQDISFACEPGETVLDAAERAGYAIPYSCRKGACNTCEAALIAGAAAVAGHGGVIRGPCDPVLLCRTRPQSNLEIRPQRIDRTEPPARKRLPASVYRMTRPTPDVAVIQLRYPAGNRMKFKAGQYLQVELADGSRRSFSMANPPQESDGVQLHIRHVPGGVFSEGVLAALQAGDKLTIELPFGDFFLRDASADTPVILLATGTGFAPIKSIVEDAIKRGLKRPMRLYWGARRTADLYMPELPQKWAARHAWFAFIPVLSEAEADWTGRRGLVHQAVLDDHGDLSTSTVYACGNPLMIAKARHAFTTQAGLPTAAFHCDAFVPSGPDEAMPAAPDGGH</sequence>
<dbReference type="SUPFAM" id="SSF52343">
    <property type="entry name" value="Ferredoxin reductase-like, C-terminal NADP-linked domain"/>
    <property type="match status" value="1"/>
</dbReference>
<dbReference type="PANTHER" id="PTHR47354">
    <property type="entry name" value="NADH OXIDOREDUCTASE HCR"/>
    <property type="match status" value="1"/>
</dbReference>
<dbReference type="InterPro" id="IPR017938">
    <property type="entry name" value="Riboflavin_synthase-like_b-brl"/>
</dbReference>
<comment type="cofactor">
    <cofactor evidence="1">
        <name>[2Fe-2S] cluster</name>
        <dbReference type="ChEBI" id="CHEBI:190135"/>
    </cofactor>
</comment>
<dbReference type="CDD" id="cd00207">
    <property type="entry name" value="fer2"/>
    <property type="match status" value="1"/>
</dbReference>
<evidence type="ECO:0000313" key="4">
    <source>
        <dbReference type="EMBL" id="MFC3678345.1"/>
    </source>
</evidence>
<dbReference type="RefSeq" id="WP_379729975.1">
    <property type="nucleotide sequence ID" value="NZ_JBHRYJ010000008.1"/>
</dbReference>
<reference evidence="5" key="1">
    <citation type="journal article" date="2019" name="Int. J. Syst. Evol. Microbiol.">
        <title>The Global Catalogue of Microorganisms (GCM) 10K type strain sequencing project: providing services to taxonomists for standard genome sequencing and annotation.</title>
        <authorList>
            <consortium name="The Broad Institute Genomics Platform"/>
            <consortium name="The Broad Institute Genome Sequencing Center for Infectious Disease"/>
            <person name="Wu L."/>
            <person name="Ma J."/>
        </authorList>
    </citation>
    <scope>NUCLEOTIDE SEQUENCE [LARGE SCALE GENOMIC DNA]</scope>
    <source>
        <strain evidence="5">KCTC 42182</strain>
    </source>
</reference>
<organism evidence="4 5">
    <name type="scientific">Ferrovibrio xuzhouensis</name>
    <dbReference type="NCBI Taxonomy" id="1576914"/>
    <lineage>
        <taxon>Bacteria</taxon>
        <taxon>Pseudomonadati</taxon>
        <taxon>Pseudomonadota</taxon>
        <taxon>Alphaproteobacteria</taxon>
        <taxon>Rhodospirillales</taxon>
        <taxon>Rhodospirillaceae</taxon>
        <taxon>Ferrovibrio</taxon>
    </lineage>
</organism>
<dbReference type="InterPro" id="IPR001709">
    <property type="entry name" value="Flavoprot_Pyr_Nucl_cyt_Rdtase"/>
</dbReference>
<accession>A0ABV7VLC0</accession>
<keyword evidence="5" id="KW-1185">Reference proteome</keyword>
<dbReference type="PANTHER" id="PTHR47354:SF5">
    <property type="entry name" value="PROTEIN RFBI"/>
    <property type="match status" value="1"/>
</dbReference>
<evidence type="ECO:0000259" key="2">
    <source>
        <dbReference type="PROSITE" id="PS51085"/>
    </source>
</evidence>
<evidence type="ECO:0000256" key="1">
    <source>
        <dbReference type="ARBA" id="ARBA00034078"/>
    </source>
</evidence>
<dbReference type="EMBL" id="JBHRYJ010000008">
    <property type="protein sequence ID" value="MFC3678345.1"/>
    <property type="molecule type" value="Genomic_DNA"/>
</dbReference>
<evidence type="ECO:0000259" key="3">
    <source>
        <dbReference type="PROSITE" id="PS51384"/>
    </source>
</evidence>
<gene>
    <name evidence="4" type="ORF">ACFOOQ_22560</name>
</gene>
<dbReference type="Gene3D" id="3.40.50.80">
    <property type="entry name" value="Nucleotide-binding domain of ferredoxin-NADP reductase (FNR) module"/>
    <property type="match status" value="1"/>
</dbReference>
<dbReference type="InterPro" id="IPR001041">
    <property type="entry name" value="2Fe-2S_ferredoxin-type"/>
</dbReference>
<evidence type="ECO:0000313" key="5">
    <source>
        <dbReference type="Proteomes" id="UP001595711"/>
    </source>
</evidence>